<dbReference type="SUPFAM" id="SSF56487">
    <property type="entry name" value="SRCR-like"/>
    <property type="match status" value="1"/>
</dbReference>
<feature type="disulfide bond" evidence="15">
    <location>
        <begin position="203"/>
        <end position="264"/>
    </location>
</feature>
<keyword evidence="5" id="KW-0645">Protease</keyword>
<dbReference type="Gene3D" id="2.40.10.10">
    <property type="entry name" value="Trypsin-like serine proteases"/>
    <property type="match status" value="1"/>
</dbReference>
<dbReference type="PRINTS" id="PR00261">
    <property type="entry name" value="LDLRECEPTOR"/>
</dbReference>
<evidence type="ECO:0000256" key="1">
    <source>
        <dbReference type="ARBA" id="ARBA00004401"/>
    </source>
</evidence>
<evidence type="ECO:0000256" key="5">
    <source>
        <dbReference type="ARBA" id="ARBA00022670"/>
    </source>
</evidence>
<feature type="region of interest" description="Disordered" evidence="17">
    <location>
        <begin position="146"/>
        <end position="167"/>
    </location>
</feature>
<evidence type="ECO:0000313" key="22">
    <source>
        <dbReference type="Proteomes" id="UP000265140"/>
    </source>
</evidence>
<dbReference type="InParanoid" id="A0A6Q2YLT6"/>
<protein>
    <recommendedName>
        <fullName evidence="23">Corin, serine peptidase</fullName>
    </recommendedName>
</protein>
<feature type="disulfide bond" evidence="16">
    <location>
        <begin position="374"/>
        <end position="392"/>
    </location>
</feature>
<evidence type="ECO:0000256" key="11">
    <source>
        <dbReference type="ARBA" id="ARBA00022989"/>
    </source>
</evidence>
<reference evidence="22" key="1">
    <citation type="journal article" date="2014" name="PLoS ONE">
        <title>The genome and linkage map of the northern pike (Esox lucius): conserved synteny revealed between the salmonid sister group and the Neoteleostei.</title>
        <authorList>
            <person name="Rondeau E.B."/>
            <person name="Minkley D.R."/>
            <person name="Leong J.S."/>
            <person name="Messmer A.M."/>
            <person name="Jantzen J.R."/>
            <person name="von Schalburg K.R."/>
            <person name="Lemon C."/>
            <person name="Bird N.H."/>
            <person name="Koop B.F."/>
        </authorList>
    </citation>
    <scope>NUCLEOTIDE SEQUENCE</scope>
</reference>
<dbReference type="CDD" id="cd00190">
    <property type="entry name" value="Tryp_SPc"/>
    <property type="match status" value="1"/>
</dbReference>
<dbReference type="GO" id="GO:0004252">
    <property type="term" value="F:serine-type endopeptidase activity"/>
    <property type="evidence" value="ECO:0007669"/>
    <property type="project" value="InterPro"/>
</dbReference>
<dbReference type="Gene3D" id="4.10.400.10">
    <property type="entry name" value="Low-density Lipoprotein Receptor"/>
    <property type="match status" value="6"/>
</dbReference>
<feature type="disulfide bond" evidence="16">
    <location>
        <begin position="496"/>
        <end position="511"/>
    </location>
</feature>
<evidence type="ECO:0008006" key="23">
    <source>
        <dbReference type="Google" id="ProtNLM"/>
    </source>
</evidence>
<evidence type="ECO:0000256" key="14">
    <source>
        <dbReference type="ARBA" id="ARBA00023180"/>
    </source>
</evidence>
<evidence type="ECO:0000256" key="15">
    <source>
        <dbReference type="PROSITE-ProRule" id="PRU00090"/>
    </source>
</evidence>
<dbReference type="PROSITE" id="PS50068">
    <property type="entry name" value="LDLRA_2"/>
    <property type="match status" value="7"/>
</dbReference>
<evidence type="ECO:0000259" key="20">
    <source>
        <dbReference type="PROSITE" id="PS50240"/>
    </source>
</evidence>
<dbReference type="GeneTree" id="ENSGT00940000157103"/>
<dbReference type="Bgee" id="ENSELUG00000010282">
    <property type="expression patterns" value="Expressed in heart and 10 other cell types or tissues"/>
</dbReference>
<keyword evidence="13 16" id="KW-1015">Disulfide bond</keyword>
<comment type="caution">
    <text evidence="16">Lacks conserved residue(s) required for the propagation of feature annotation.</text>
</comment>
<evidence type="ECO:0000256" key="7">
    <source>
        <dbReference type="ARBA" id="ARBA00022737"/>
    </source>
</evidence>
<feature type="transmembrane region" description="Helical" evidence="18">
    <location>
        <begin position="47"/>
        <end position="69"/>
    </location>
</feature>
<keyword evidence="8" id="KW-0378">Hydrolase</keyword>
<dbReference type="SMART" id="SM00020">
    <property type="entry name" value="Tryp_SPc"/>
    <property type="match status" value="1"/>
</dbReference>
<feature type="disulfide bond" evidence="16">
    <location>
        <begin position="422"/>
        <end position="437"/>
    </location>
</feature>
<dbReference type="InterPro" id="IPR036055">
    <property type="entry name" value="LDL_receptor-like_sf"/>
</dbReference>
<dbReference type="InterPro" id="IPR001190">
    <property type="entry name" value="SRCR"/>
</dbReference>
<dbReference type="Pfam" id="PF00057">
    <property type="entry name" value="Ldl_recept_a"/>
    <property type="match status" value="6"/>
</dbReference>
<feature type="disulfide bond" evidence="16">
    <location>
        <begin position="763"/>
        <end position="778"/>
    </location>
</feature>
<dbReference type="InterPro" id="IPR043504">
    <property type="entry name" value="Peptidase_S1_PA_chymotrypsin"/>
</dbReference>
<feature type="compositionally biased region" description="Polar residues" evidence="17">
    <location>
        <begin position="89"/>
        <end position="103"/>
    </location>
</feature>
<dbReference type="InterPro" id="IPR001254">
    <property type="entry name" value="Trypsin_dom"/>
</dbReference>
<dbReference type="SMART" id="SM00192">
    <property type="entry name" value="LDLa"/>
    <property type="match status" value="7"/>
</dbReference>
<feature type="domain" description="Peptidase S1" evidence="20">
    <location>
        <begin position="891"/>
        <end position="1125"/>
    </location>
</feature>
<dbReference type="InterPro" id="IPR020067">
    <property type="entry name" value="Frizzled_dom"/>
</dbReference>
<feature type="domain" description="FZ" evidence="19">
    <location>
        <begin position="540"/>
        <end position="672"/>
    </location>
</feature>
<feature type="disulfide bond" evidence="16">
    <location>
        <begin position="676"/>
        <end position="694"/>
    </location>
</feature>
<dbReference type="SMART" id="SM00202">
    <property type="entry name" value="SR"/>
    <property type="match status" value="1"/>
</dbReference>
<feature type="disulfide bond" evidence="16">
    <location>
        <begin position="447"/>
        <end position="465"/>
    </location>
</feature>
<keyword evidence="10" id="KW-0735">Signal-anchor</keyword>
<dbReference type="FunFam" id="2.40.10.10:FF:000015">
    <property type="entry name" value="Atrial natriuretic peptide-converting enzyme"/>
    <property type="match status" value="1"/>
</dbReference>
<feature type="domain" description="FZ" evidence="19">
    <location>
        <begin position="198"/>
        <end position="310"/>
    </location>
</feature>
<evidence type="ECO:0000256" key="18">
    <source>
        <dbReference type="SAM" id="Phobius"/>
    </source>
</evidence>
<dbReference type="InterPro" id="IPR023415">
    <property type="entry name" value="LDLR_class-A_CS"/>
</dbReference>
<keyword evidence="12 18" id="KW-0472">Membrane</keyword>
<dbReference type="InterPro" id="IPR009003">
    <property type="entry name" value="Peptidase_S1_PA"/>
</dbReference>
<feature type="disulfide bond" evidence="16">
    <location>
        <begin position="459"/>
        <end position="474"/>
    </location>
</feature>
<feature type="disulfide bond" evidence="16">
    <location>
        <begin position="726"/>
        <end position="741"/>
    </location>
</feature>
<organism evidence="21 22">
    <name type="scientific">Esox lucius</name>
    <name type="common">Northern pike</name>
    <dbReference type="NCBI Taxonomy" id="8010"/>
    <lineage>
        <taxon>Eukaryota</taxon>
        <taxon>Metazoa</taxon>
        <taxon>Chordata</taxon>
        <taxon>Craniata</taxon>
        <taxon>Vertebrata</taxon>
        <taxon>Euteleostomi</taxon>
        <taxon>Actinopterygii</taxon>
        <taxon>Neopterygii</taxon>
        <taxon>Teleostei</taxon>
        <taxon>Protacanthopterygii</taxon>
        <taxon>Esociformes</taxon>
        <taxon>Esocidae</taxon>
        <taxon>Esox</taxon>
    </lineage>
</organism>
<dbReference type="Pfam" id="PF00089">
    <property type="entry name" value="Trypsin"/>
    <property type="match status" value="1"/>
</dbReference>
<evidence type="ECO:0000256" key="4">
    <source>
        <dbReference type="ARBA" id="ARBA00022525"/>
    </source>
</evidence>
<feature type="compositionally biased region" description="Low complexity" evidence="17">
    <location>
        <begin position="146"/>
        <end position="166"/>
    </location>
</feature>
<dbReference type="Ensembl" id="ENSELUT00000078759.2">
    <property type="protein sequence ID" value="ENSELUP00000066964.2"/>
    <property type="gene ID" value="ENSELUG00000010282.3"/>
</dbReference>
<keyword evidence="4" id="KW-0964">Secreted</keyword>
<dbReference type="InterPro" id="IPR036790">
    <property type="entry name" value="Frizzled_dom_sf"/>
</dbReference>
<feature type="disulfide bond" evidence="16">
    <location>
        <begin position="386"/>
        <end position="401"/>
    </location>
</feature>
<feature type="disulfide bond" evidence="16">
    <location>
        <begin position="410"/>
        <end position="428"/>
    </location>
</feature>
<evidence type="ECO:0000256" key="13">
    <source>
        <dbReference type="ARBA" id="ARBA00023157"/>
    </source>
</evidence>
<reference evidence="21" key="3">
    <citation type="submission" date="2025-08" db="UniProtKB">
        <authorList>
            <consortium name="Ensembl"/>
        </authorList>
    </citation>
    <scope>IDENTIFICATION</scope>
</reference>
<dbReference type="OMA" id="TCLMPDQ"/>
<dbReference type="CDD" id="cd00112">
    <property type="entry name" value="LDLa"/>
    <property type="match status" value="6"/>
</dbReference>
<dbReference type="SUPFAM" id="SSF63501">
    <property type="entry name" value="Frizzled cysteine-rich domain"/>
    <property type="match status" value="2"/>
</dbReference>
<dbReference type="PROSITE" id="PS50240">
    <property type="entry name" value="TRYPSIN_DOM"/>
    <property type="match status" value="1"/>
</dbReference>
<feature type="disulfide bond" evidence="16">
    <location>
        <begin position="403"/>
        <end position="415"/>
    </location>
</feature>
<dbReference type="Gene3D" id="1.10.2000.10">
    <property type="entry name" value="Frizzled cysteine-rich domain"/>
    <property type="match status" value="2"/>
</dbReference>
<feature type="compositionally biased region" description="Pro residues" evidence="17">
    <location>
        <begin position="107"/>
        <end position="116"/>
    </location>
</feature>
<feature type="region of interest" description="Disordered" evidence="17">
    <location>
        <begin position="89"/>
        <end position="129"/>
    </location>
</feature>
<keyword evidence="22" id="KW-1185">Reference proteome</keyword>
<dbReference type="InterPro" id="IPR036772">
    <property type="entry name" value="SRCR-like_dom_sf"/>
</dbReference>
<evidence type="ECO:0000313" key="21">
    <source>
        <dbReference type="Ensembl" id="ENSELUP00000066964.2"/>
    </source>
</evidence>
<comment type="similarity">
    <text evidence="3">Belongs to the LDLR family.</text>
</comment>
<accession>A0A6Q2YLT6</accession>
<dbReference type="SMART" id="SM00063">
    <property type="entry name" value="FRI"/>
    <property type="match status" value="2"/>
</dbReference>
<gene>
    <name evidence="21" type="primary">CORIN</name>
</gene>
<evidence type="ECO:0000256" key="6">
    <source>
        <dbReference type="ARBA" id="ARBA00022692"/>
    </source>
</evidence>
<keyword evidence="7" id="KW-0677">Repeat</keyword>
<dbReference type="Pfam" id="PF01392">
    <property type="entry name" value="Fz"/>
    <property type="match status" value="2"/>
</dbReference>
<feature type="disulfide bond" evidence="15">
    <location>
        <begin position="592"/>
        <end position="630"/>
    </location>
</feature>
<dbReference type="PROSITE" id="PS50038">
    <property type="entry name" value="FZ"/>
    <property type="match status" value="2"/>
</dbReference>
<dbReference type="FunFam" id="4.10.400.10:FF:000024">
    <property type="entry name" value="Low-density lipoprotein RecePtor related"/>
    <property type="match status" value="1"/>
</dbReference>
<dbReference type="GO" id="GO:0005576">
    <property type="term" value="C:extracellular region"/>
    <property type="evidence" value="ECO:0007669"/>
    <property type="project" value="UniProtKB-SubCell"/>
</dbReference>
<dbReference type="Proteomes" id="UP000265140">
    <property type="component" value="Chromosome 24"/>
</dbReference>
<dbReference type="PROSITE" id="PS01209">
    <property type="entry name" value="LDLRA_1"/>
    <property type="match status" value="2"/>
</dbReference>
<evidence type="ECO:0000256" key="8">
    <source>
        <dbReference type="ARBA" id="ARBA00022801"/>
    </source>
</evidence>
<reference evidence="21" key="4">
    <citation type="submission" date="2025-09" db="UniProtKB">
        <authorList>
            <consortium name="Ensembl"/>
        </authorList>
    </citation>
    <scope>IDENTIFICATION</scope>
</reference>
<dbReference type="SUPFAM" id="SSF50494">
    <property type="entry name" value="Trypsin-like serine proteases"/>
    <property type="match status" value="1"/>
</dbReference>
<feature type="disulfide bond" evidence="16">
    <location>
        <begin position="484"/>
        <end position="502"/>
    </location>
</feature>
<comment type="subcellular location">
    <subcellularLocation>
        <location evidence="1">Cell membrane</location>
        <topology evidence="1">Single-pass type II membrane protein</topology>
    </subcellularLocation>
    <subcellularLocation>
        <location evidence="2">Secreted</location>
    </subcellularLocation>
</comment>
<evidence type="ECO:0000256" key="9">
    <source>
        <dbReference type="ARBA" id="ARBA00022825"/>
    </source>
</evidence>
<dbReference type="InterPro" id="IPR033116">
    <property type="entry name" value="TRYPSIN_SER"/>
</dbReference>
<evidence type="ECO:0000256" key="17">
    <source>
        <dbReference type="SAM" id="MobiDB-lite"/>
    </source>
</evidence>
<evidence type="ECO:0000256" key="2">
    <source>
        <dbReference type="ARBA" id="ARBA00004613"/>
    </source>
</evidence>
<keyword evidence="14" id="KW-0325">Glycoprotein</keyword>
<keyword evidence="11 18" id="KW-1133">Transmembrane helix</keyword>
<feature type="compositionally biased region" description="Low complexity" evidence="17">
    <location>
        <begin position="326"/>
        <end position="344"/>
    </location>
</feature>
<feature type="disulfide bond" evidence="16">
    <location>
        <begin position="669"/>
        <end position="681"/>
    </location>
</feature>
<dbReference type="RefSeq" id="XP_034146509.1">
    <property type="nucleotide sequence ID" value="XM_034290618.1"/>
</dbReference>
<name>A0A6Q2YLT6_ESOLU</name>
<dbReference type="PANTHER" id="PTHR24252:SF11">
    <property type="entry name" value="ATRIAL NATRIURETIC PEPTIDE-CONVERTING ENZYME ISOFORM X1"/>
    <property type="match status" value="1"/>
</dbReference>
<dbReference type="PANTHER" id="PTHR24252">
    <property type="entry name" value="ACROSIN-RELATED"/>
    <property type="match status" value="1"/>
</dbReference>
<sequence>MLSPGDIGEQCPVPSVTFSGSGCTDENRAMGDACPQKMTISKRYLRLLLLILIPVLSLLTCVLVIPLVLSGIFGNGVFLGTESGEPDALSSSAFPLSTDTPLTGTPPVNPDTPGPRLPGNGDMPGSADHLERKRNLNQSEWELHTDSTVTARSSSSSSSSTSPPTTVYMAPPDWVTSILLLSSPWPISTTQDPSSPTSHQAGCLEISEAQCSMLPYNLTSQSPAVAVVRSSEVQMFLKFFSYLHRLGCYRHIMLFGCTLALPECIAPQNGQPRRVVLPCQSFCELAREGCEPVLQLFNASWPDFLRCSQFTNNAARSSVPPGSTEPPSAGSEVSSGSGVSSTLSPPSPTPPGCFSPRQVKGQPSVCGSHDHFLCATGVCVPRKLVCNGYNDCDDWSDETDCFCEEEEFHCGTGRCLPPSLVCDGYDDCGDLSDEHSCVCDPVKEHRCGDGRCVTKDWLCDGDHDCLDKSDELNCSCKSQGLLECVTGQCVPSAFRCDGEEDCKDGSDEENCTSQHTQGACSPGLPSCISTPGATLCDTRNNCSRCEPITLELCMNLPYNSTTYPNYLGHSTQRESSGSWEASLFPALVQTNCYKYLMFFACTMLVPKCDAHTHQRVPPCRSLCRNSKERCESVLGVVGLVWPEDSDCNQFPEDGHNVTCLLPDPDVDECSPSHFKCRSGRCVLSSKHCDGHMDCDDDSDEDNCGCVERGLWACPGTRQCIKHTMICDGFPDCPLLEDERNCSVCNDNELSCNNHQCVHRTLWCDGKKHCSDSSDEWDCVSLSEGSILTVFRTAVDYQVCADDWTAELSQLTCSQLGLGVPASVALIPDPPGVPGRRRWLHVHPDWRQRNGSALQGLLEKRGHACYSRKRVSLQCTKEDCGLRPAARVYKRILGGRVSRPGRWPWQCSLQSDPSGHICGCVLIGKKWVLTVAHCFEGRNSADLWEVVLGINNLDHPSVTMQTRGVASVTVHPRYTRAVVDYDISVVELDREVEITGYVRPVCLPEPGQLPVADTYCYITGWGHMGNRMPFKLQEGEVRIISVSQCQSHFDMKTITSRMLCAGYEAGTVDSCMGDSGGPLVCEEARGGSWTLYGLTSWGSVCFSKVLGPGVYANVTHFTPWIHRQIYLHTFHLL</sequence>
<proteinExistence type="inferred from homology"/>
<dbReference type="SUPFAM" id="SSF57424">
    <property type="entry name" value="LDL receptor-like module"/>
    <property type="match status" value="7"/>
</dbReference>
<feature type="disulfide bond" evidence="15">
    <location>
        <begin position="283"/>
        <end position="307"/>
    </location>
</feature>
<reference evidence="21" key="2">
    <citation type="submission" date="2020-02" db="EMBL/GenBank/DDBJ databases">
        <title>Esox lucius (northern pike) genome, fEsoLuc1, primary haplotype.</title>
        <authorList>
            <person name="Myers G."/>
            <person name="Karagic N."/>
            <person name="Meyer A."/>
            <person name="Pippel M."/>
            <person name="Reichard M."/>
            <person name="Winkler S."/>
            <person name="Tracey A."/>
            <person name="Sims Y."/>
            <person name="Howe K."/>
            <person name="Rhie A."/>
            <person name="Formenti G."/>
            <person name="Durbin R."/>
            <person name="Fedrigo O."/>
            <person name="Jarvis E.D."/>
        </authorList>
    </citation>
    <scope>NUCLEOTIDE SEQUENCE [LARGE SCALE GENOMIC DNA]</scope>
</reference>
<evidence type="ECO:0000256" key="12">
    <source>
        <dbReference type="ARBA" id="ARBA00023136"/>
    </source>
</evidence>
<keyword evidence="6 18" id="KW-0812">Transmembrane</keyword>
<feature type="disulfide bond" evidence="16">
    <location>
        <begin position="751"/>
        <end position="769"/>
    </location>
</feature>
<dbReference type="GO" id="GO:0005886">
    <property type="term" value="C:plasma membrane"/>
    <property type="evidence" value="ECO:0007669"/>
    <property type="project" value="UniProtKB-SubCell"/>
</dbReference>
<dbReference type="GeneID" id="105009373"/>
<feature type="disulfide bond" evidence="16">
    <location>
        <begin position="744"/>
        <end position="756"/>
    </location>
</feature>
<dbReference type="InterPro" id="IPR002172">
    <property type="entry name" value="LDrepeatLR_classA_rpt"/>
</dbReference>
<evidence type="ECO:0000256" key="10">
    <source>
        <dbReference type="ARBA" id="ARBA00022968"/>
    </source>
</evidence>
<evidence type="ECO:0000256" key="3">
    <source>
        <dbReference type="ARBA" id="ARBA00009939"/>
    </source>
</evidence>
<feature type="disulfide bond" evidence="16">
    <location>
        <begin position="688"/>
        <end position="703"/>
    </location>
</feature>
<dbReference type="PROSITE" id="PS00135">
    <property type="entry name" value="TRYPSIN_SER"/>
    <property type="match status" value="1"/>
</dbReference>
<evidence type="ECO:0000259" key="19">
    <source>
        <dbReference type="PROSITE" id="PS50038"/>
    </source>
</evidence>
<dbReference type="Gene3D" id="4.10.1220.10">
    <property type="entry name" value="EGF-type module"/>
    <property type="match status" value="1"/>
</dbReference>
<keyword evidence="9" id="KW-0720">Serine protease</keyword>
<feature type="disulfide bond" evidence="15">
    <location>
        <begin position="623"/>
        <end position="647"/>
    </location>
</feature>
<evidence type="ECO:0000256" key="16">
    <source>
        <dbReference type="PROSITE-ProRule" id="PRU00124"/>
    </source>
</evidence>
<feature type="disulfide bond" evidence="15">
    <location>
        <begin position="211"/>
        <end position="257"/>
    </location>
</feature>
<dbReference type="AlphaFoldDB" id="A0A6Q2YLT6"/>
<dbReference type="GO" id="GO:0006508">
    <property type="term" value="P:proteolysis"/>
    <property type="evidence" value="ECO:0007669"/>
    <property type="project" value="UniProtKB-KW"/>
</dbReference>
<feature type="region of interest" description="Disordered" evidence="17">
    <location>
        <begin position="316"/>
        <end position="356"/>
    </location>
</feature>
<dbReference type="Pfam" id="PF15494">
    <property type="entry name" value="SRCR_2"/>
    <property type="match status" value="1"/>
</dbReference>